<keyword evidence="3" id="KW-1185">Reference proteome</keyword>
<feature type="region of interest" description="Disordered" evidence="1">
    <location>
        <begin position="1"/>
        <end position="67"/>
    </location>
</feature>
<feature type="compositionally biased region" description="Polar residues" evidence="1">
    <location>
        <begin position="1"/>
        <end position="30"/>
    </location>
</feature>
<sequence length="187" mass="20094">MNTPHSPSTLNTSPTAVTTPPKNDYTASKPNETDSPHPSKTAKPPKRAKKHHVKVLGPLQDEDVPNPISPLLGLPPELLHRIATYALTSPTHTLTYDFTHMRFDVSSIGVGLMATCHTIALQTRFLHFSSNTLVFKVGNPADGGAVRDLGVVHSSLCRVARAHGRLFWACLVVKGKRHSMAVLGGGG</sequence>
<dbReference type="Proteomes" id="UP000001067">
    <property type="component" value="Unassembled WGS sequence"/>
</dbReference>
<accession>E3RLP6</accession>
<gene>
    <name evidence="2" type="ORF">PTT_09308</name>
</gene>
<dbReference type="HOGENOM" id="CLU_1448419_0_0_1"/>
<feature type="compositionally biased region" description="Basic residues" evidence="1">
    <location>
        <begin position="43"/>
        <end position="54"/>
    </location>
</feature>
<evidence type="ECO:0000313" key="3">
    <source>
        <dbReference type="Proteomes" id="UP000001067"/>
    </source>
</evidence>
<dbReference type="OrthoDB" id="3794686at2759"/>
<evidence type="ECO:0000256" key="1">
    <source>
        <dbReference type="SAM" id="MobiDB-lite"/>
    </source>
</evidence>
<proteinExistence type="predicted"/>
<protein>
    <submittedName>
        <fullName evidence="2">Uncharacterized protein</fullName>
    </submittedName>
</protein>
<reference evidence="2 3" key="1">
    <citation type="journal article" date="2010" name="Genome Biol.">
        <title>A first genome assembly of the barley fungal pathogen Pyrenophora teres f. teres.</title>
        <authorList>
            <person name="Ellwood S.R."/>
            <person name="Liu Z."/>
            <person name="Syme R.A."/>
            <person name="Lai Z."/>
            <person name="Hane J.K."/>
            <person name="Keiper F."/>
            <person name="Moffat C.S."/>
            <person name="Oliver R.P."/>
            <person name="Friesen T.L."/>
        </authorList>
    </citation>
    <scope>NUCLEOTIDE SEQUENCE [LARGE SCALE GENOMIC DNA]</scope>
    <source>
        <strain evidence="2 3">0-1</strain>
    </source>
</reference>
<dbReference type="EMBL" id="GL533892">
    <property type="protein sequence ID" value="EFQ93351.1"/>
    <property type="molecule type" value="Genomic_DNA"/>
</dbReference>
<dbReference type="KEGG" id="pte:PTT_09308"/>
<organism evidence="3">
    <name type="scientific">Pyrenophora teres f. teres (strain 0-1)</name>
    <name type="common">Barley net blotch fungus</name>
    <name type="synonym">Drechslera teres f. teres</name>
    <dbReference type="NCBI Taxonomy" id="861557"/>
    <lineage>
        <taxon>Eukaryota</taxon>
        <taxon>Fungi</taxon>
        <taxon>Dikarya</taxon>
        <taxon>Ascomycota</taxon>
        <taxon>Pezizomycotina</taxon>
        <taxon>Dothideomycetes</taxon>
        <taxon>Pleosporomycetidae</taxon>
        <taxon>Pleosporales</taxon>
        <taxon>Pleosporineae</taxon>
        <taxon>Pleosporaceae</taxon>
        <taxon>Pyrenophora</taxon>
    </lineage>
</organism>
<dbReference type="AlphaFoldDB" id="E3RLP6"/>
<name>E3RLP6_PYRTT</name>
<evidence type="ECO:0000313" key="2">
    <source>
        <dbReference type="EMBL" id="EFQ93351.1"/>
    </source>
</evidence>